<dbReference type="EMBL" id="CAEZZH010000009">
    <property type="protein sequence ID" value="CAB4757722.1"/>
    <property type="molecule type" value="Genomic_DNA"/>
</dbReference>
<name>A0A6J7N5R6_9ZZZZ</name>
<dbReference type="EMBL" id="CAEZUM010000030">
    <property type="protein sequence ID" value="CAB4599518.1"/>
    <property type="molecule type" value="Genomic_DNA"/>
</dbReference>
<dbReference type="EMBL" id="CAFBOO010000008">
    <property type="protein sequence ID" value="CAB4988681.1"/>
    <property type="molecule type" value="Genomic_DNA"/>
</dbReference>
<dbReference type="EMBL" id="CAFBQY010000008">
    <property type="protein sequence ID" value="CAB5073327.1"/>
    <property type="molecule type" value="Genomic_DNA"/>
</dbReference>
<gene>
    <name evidence="1" type="ORF">UFOPK1824_00597</name>
    <name evidence="2" type="ORF">UFOPK2772_00433</name>
    <name evidence="3" type="ORF">UFOPK2850_00889</name>
    <name evidence="4" type="ORF">UFOPK3982_00999</name>
    <name evidence="5" type="ORF">UFOPK4120_00888</name>
    <name evidence="6" type="ORF">UFOPK4404_00846</name>
</gene>
<dbReference type="EMBL" id="CAEZYT010000015">
    <property type="protein sequence ID" value="CAB4732694.1"/>
    <property type="molecule type" value="Genomic_DNA"/>
</dbReference>
<reference evidence="4" key="1">
    <citation type="submission" date="2020-05" db="EMBL/GenBank/DDBJ databases">
        <authorList>
            <person name="Chiriac C."/>
            <person name="Salcher M."/>
            <person name="Ghai R."/>
            <person name="Kavagutti S V."/>
        </authorList>
    </citation>
    <scope>NUCLEOTIDE SEQUENCE</scope>
</reference>
<evidence type="ECO:0000313" key="1">
    <source>
        <dbReference type="EMBL" id="CAB4599518.1"/>
    </source>
</evidence>
<protein>
    <submittedName>
        <fullName evidence="4">Unannotated protein</fullName>
    </submittedName>
</protein>
<evidence type="ECO:0000313" key="3">
    <source>
        <dbReference type="EMBL" id="CAB4757722.1"/>
    </source>
</evidence>
<evidence type="ECO:0000313" key="4">
    <source>
        <dbReference type="EMBL" id="CAB4988681.1"/>
    </source>
</evidence>
<dbReference type="AlphaFoldDB" id="A0A6J7N5R6"/>
<accession>A0A6J7N5R6</accession>
<sequence>MKRATGIFFALLISLLAPIESAQAAYQLVPYVPCVETKKAPCIESLRLIDNSGKITEAIPTGPTYKSQYCFAGLCTPDINIYQWKTAGILHENKTELLTFQAYHFPLGARYECGPGCDETKVDETVIYIEASGMNAPDPAVHFPDLPNDLVCGTKSSPQLCYRPWGLNGDYKYEVTLRAVNTFDFSHSNGEARDGNLTMKIDKNGDKLLTFSGKPVTVSWNVVTDLKPENPNQKAADVSFYQIGVYAHSALSQQSQWLSKCDYGRGMSLWYSGQLASMPTWLPDDSALTLQVSSTHLRADRTPNVGTFNVVMPIKLARCLWGVDLSKAASASISASYPELGISEVVTTSSRVVGNTFEVSAAGFHFSAPVIKMKVTQSANAQPVTPEPVVKPASTVIKKSTITCVKGKLTKKVTAASPKCPAGFKKK</sequence>
<proteinExistence type="predicted"/>
<evidence type="ECO:0000313" key="5">
    <source>
        <dbReference type="EMBL" id="CAB5021579.1"/>
    </source>
</evidence>
<evidence type="ECO:0000313" key="2">
    <source>
        <dbReference type="EMBL" id="CAB4732694.1"/>
    </source>
</evidence>
<evidence type="ECO:0000313" key="6">
    <source>
        <dbReference type="EMBL" id="CAB5073327.1"/>
    </source>
</evidence>
<dbReference type="EMBL" id="CAFBPO010000008">
    <property type="protein sequence ID" value="CAB5021579.1"/>
    <property type="molecule type" value="Genomic_DNA"/>
</dbReference>
<organism evidence="4">
    <name type="scientific">freshwater metagenome</name>
    <dbReference type="NCBI Taxonomy" id="449393"/>
    <lineage>
        <taxon>unclassified sequences</taxon>
        <taxon>metagenomes</taxon>
        <taxon>ecological metagenomes</taxon>
    </lineage>
</organism>